<dbReference type="Proteomes" id="UP000646053">
    <property type="component" value="Unassembled WGS sequence"/>
</dbReference>
<dbReference type="AlphaFoldDB" id="A0A8J8CI01"/>
<evidence type="ECO:0000313" key="1">
    <source>
        <dbReference type="EMBL" id="NDJ17238.1"/>
    </source>
</evidence>
<dbReference type="EMBL" id="WVIE01000007">
    <property type="protein sequence ID" value="NDJ17238.1"/>
    <property type="molecule type" value="Genomic_DNA"/>
</dbReference>
<dbReference type="RefSeq" id="WP_162422740.1">
    <property type="nucleotide sequence ID" value="NZ_WVIE01000007.1"/>
</dbReference>
<evidence type="ECO:0000313" key="2">
    <source>
        <dbReference type="Proteomes" id="UP000646053"/>
    </source>
</evidence>
<organism evidence="1 2">
    <name type="scientific">Myxacorys almedinensis A</name>
    <dbReference type="NCBI Taxonomy" id="2690445"/>
    <lineage>
        <taxon>Bacteria</taxon>
        <taxon>Bacillati</taxon>
        <taxon>Cyanobacteriota</taxon>
        <taxon>Cyanophyceae</taxon>
        <taxon>Leptolyngbyales</taxon>
        <taxon>Leptolyngbyaceae</taxon>
        <taxon>Myxacorys</taxon>
        <taxon>Myxacorys almedinensis</taxon>
    </lineage>
</organism>
<accession>A0A8J8CI01</accession>
<name>A0A8J8CI01_9CYAN</name>
<comment type="caution">
    <text evidence="1">The sequence shown here is derived from an EMBL/GenBank/DDBJ whole genome shotgun (WGS) entry which is preliminary data.</text>
</comment>
<reference evidence="1" key="1">
    <citation type="submission" date="2019-12" db="EMBL/GenBank/DDBJ databases">
        <title>High-Quality draft genome sequences of three cyanobacteria isolated from the limestone walls of the Old Cathedral of Coimbra.</title>
        <authorList>
            <person name="Tiago I."/>
            <person name="Soares F."/>
            <person name="Portugal A."/>
        </authorList>
    </citation>
    <scope>NUCLEOTIDE SEQUENCE</scope>
    <source>
        <strain evidence="1">A</strain>
    </source>
</reference>
<sequence length="152" mass="16686">MRYPSFFQNSITTASVWALTVVGGLLATPALATQSQESHRPMQLAQSRPTLNDREPSAAPLVGIAIATGAAVLGSKAIQSSRSNGKSQPFSTSSAVGFDQASRSLQRKLMTLVHDDQKVANRLLYQTKLHHPERSIDWCAEKVIYDLKRDRH</sequence>
<keyword evidence="2" id="KW-1185">Reference proteome</keyword>
<proteinExistence type="predicted"/>
<gene>
    <name evidence="1" type="ORF">GS601_08035</name>
</gene>
<protein>
    <submittedName>
        <fullName evidence="1">Uncharacterized protein</fullName>
    </submittedName>
</protein>